<dbReference type="AlphaFoldDB" id="A0A4Z2IFH7"/>
<comment type="caution">
    <text evidence="2">The sequence shown here is derived from an EMBL/GenBank/DDBJ whole genome shotgun (WGS) entry which is preliminary data.</text>
</comment>
<gene>
    <name evidence="2" type="ORF">EYF80_012967</name>
</gene>
<dbReference type="Proteomes" id="UP000314294">
    <property type="component" value="Unassembled WGS sequence"/>
</dbReference>
<protein>
    <submittedName>
        <fullName evidence="2">Uncharacterized protein</fullName>
    </submittedName>
</protein>
<proteinExistence type="predicted"/>
<reference evidence="2 3" key="1">
    <citation type="submission" date="2019-03" db="EMBL/GenBank/DDBJ databases">
        <title>First draft genome of Liparis tanakae, snailfish: a comprehensive survey of snailfish specific genes.</title>
        <authorList>
            <person name="Kim W."/>
            <person name="Song I."/>
            <person name="Jeong J.-H."/>
            <person name="Kim D."/>
            <person name="Kim S."/>
            <person name="Ryu S."/>
            <person name="Song J.Y."/>
            <person name="Lee S.K."/>
        </authorList>
    </citation>
    <scope>NUCLEOTIDE SEQUENCE [LARGE SCALE GENOMIC DNA]</scope>
    <source>
        <tissue evidence="2">Muscle</tissue>
    </source>
</reference>
<accession>A0A4Z2IFH7</accession>
<evidence type="ECO:0000313" key="3">
    <source>
        <dbReference type="Proteomes" id="UP000314294"/>
    </source>
</evidence>
<feature type="region of interest" description="Disordered" evidence="1">
    <location>
        <begin position="1"/>
        <end position="67"/>
    </location>
</feature>
<name>A0A4Z2IFH7_9TELE</name>
<dbReference type="EMBL" id="SRLO01000090">
    <property type="protein sequence ID" value="TNN76718.1"/>
    <property type="molecule type" value="Genomic_DNA"/>
</dbReference>
<organism evidence="2 3">
    <name type="scientific">Liparis tanakae</name>
    <name type="common">Tanaka's snailfish</name>
    <dbReference type="NCBI Taxonomy" id="230148"/>
    <lineage>
        <taxon>Eukaryota</taxon>
        <taxon>Metazoa</taxon>
        <taxon>Chordata</taxon>
        <taxon>Craniata</taxon>
        <taxon>Vertebrata</taxon>
        <taxon>Euteleostomi</taxon>
        <taxon>Actinopterygii</taxon>
        <taxon>Neopterygii</taxon>
        <taxon>Teleostei</taxon>
        <taxon>Neoteleostei</taxon>
        <taxon>Acanthomorphata</taxon>
        <taxon>Eupercaria</taxon>
        <taxon>Perciformes</taxon>
        <taxon>Cottioidei</taxon>
        <taxon>Cottales</taxon>
        <taxon>Liparidae</taxon>
        <taxon>Liparis</taxon>
    </lineage>
</organism>
<evidence type="ECO:0000313" key="2">
    <source>
        <dbReference type="EMBL" id="TNN76718.1"/>
    </source>
</evidence>
<sequence length="67" mass="7000">MEVERRSGRGISRAMASEPARSNGPYETVNVGQTEVECFHMTSPTNNNSPAPPPGPGGDGGNARVDT</sequence>
<keyword evidence="3" id="KW-1185">Reference proteome</keyword>
<evidence type="ECO:0000256" key="1">
    <source>
        <dbReference type="SAM" id="MobiDB-lite"/>
    </source>
</evidence>